<evidence type="ECO:0000313" key="3">
    <source>
        <dbReference type="EMBL" id="KAH7639210.1"/>
    </source>
</evidence>
<dbReference type="AlphaFoldDB" id="A0A922I7Q2"/>
<accession>A0A922I7Q2</accession>
<evidence type="ECO:0000256" key="2">
    <source>
        <dbReference type="SAM" id="MobiDB-lite"/>
    </source>
</evidence>
<dbReference type="Proteomes" id="UP000828236">
    <property type="component" value="Unassembled WGS sequence"/>
</dbReference>
<evidence type="ECO:0000313" key="4">
    <source>
        <dbReference type="EMBL" id="KAH9522246.1"/>
    </source>
</evidence>
<reference evidence="3" key="2">
    <citation type="submission" date="2020-06" db="EMBL/GenBank/DDBJ databases">
        <authorList>
            <person name="Ji K."/>
            <person name="Li J."/>
        </authorList>
    </citation>
    <scope>NUCLEOTIDE SEQUENCE</scope>
    <source>
        <strain evidence="3">JKM2019</strain>
        <tissue evidence="3">Whole body</tissue>
    </source>
</reference>
<dbReference type="Proteomes" id="UP000790347">
    <property type="component" value="Unassembled WGS sequence"/>
</dbReference>
<proteinExistence type="inferred from homology"/>
<sequence length="523" mass="59065">MNRRGKAYRGDAETQDEDQLMEFQFEIKTDICGYLNVFVKGDIDNLQPSSLVFLTVHDLGTNHEDFHKLLEHPCMARVKQRSIWIHVDMPGQEYDAIDLPPYFDFPTFDQISEDLVQILDYFNIESCLTFGEGAGANILLRMAMNHPDRVMGNILIHCRATVDNHILTYFEDKYNLWRLRVFGMNTTTDNFLIHHKFGLTLNAKKDLDTEQSIKQYLEQLHKRINPKNLRPFIRAYLKRSNIATKIKNNLVVPSLIVAGSYPTLQQMADEMQILMDKKIVTRWNAANCASILDEATDLLTNKLILFCQGLGYLANEINSRKRSRNSSDVFEEEKEEESTTTVQAKRLDLKQTEKEDCNNQTMDNNSGGQPMANGGKSIKLTNGSNNDGNRHQSMNGSSVGGGNQNPLIMTIRGDDRPIDLIDDNSDDLFNDSYMDIDTDPGNGGNIGGGLYSPMMMSHMNCSQPRSLLASHWDDGILMGPDSGCIGGGGGNIPTSQRQQLMAKLIHQDFFNKFDDLLDNDDLQ</sequence>
<dbReference type="SUPFAM" id="SSF53474">
    <property type="entry name" value="alpha/beta-Hydrolases"/>
    <property type="match status" value="1"/>
</dbReference>
<name>A0A922I7Q2_DERFA</name>
<dbReference type="Pfam" id="PF03096">
    <property type="entry name" value="Ndr"/>
    <property type="match status" value="1"/>
</dbReference>
<reference evidence="3" key="3">
    <citation type="journal article" date="2021" name="World Allergy Organ. J.">
        <title>Chromosome-level assembly of Dermatophagoides farinae genome and transcriptome reveals two novel allergens Der f 37 and Der f 39.</title>
        <authorList>
            <person name="Chen J."/>
            <person name="Cai Z."/>
            <person name="Fan D."/>
            <person name="Hu J."/>
            <person name="Hou Y."/>
            <person name="He Y."/>
            <person name="Zhang Z."/>
            <person name="Zhao Z."/>
            <person name="Gao P."/>
            <person name="Hu W."/>
            <person name="Sun J."/>
            <person name="Li J."/>
            <person name="Ji K."/>
        </authorList>
    </citation>
    <scope>NUCLEOTIDE SEQUENCE</scope>
    <source>
        <strain evidence="3">JKM2019</strain>
    </source>
</reference>
<gene>
    <name evidence="4" type="ORF">DERF_005835</name>
    <name evidence="3" type="ORF">HUG17_3243</name>
</gene>
<reference evidence="4" key="4">
    <citation type="journal article" date="2022" name="Res Sq">
        <title>Comparative Genomics Reveals Insights into the Divergent Evolution of Astigmatic Mites and Household Pest Adaptations.</title>
        <authorList>
            <person name="Xiong Q."/>
            <person name="Wan A.T.-Y."/>
            <person name="Liu X.-Y."/>
            <person name="Fung C.S.-H."/>
            <person name="Xiao X."/>
            <person name="Malainual N."/>
            <person name="Hou J."/>
            <person name="Wang L."/>
            <person name="Wang M."/>
            <person name="Yang K."/>
            <person name="Cui Y."/>
            <person name="Leung E."/>
            <person name="Nong W."/>
            <person name="Shin S.-K."/>
            <person name="Au S."/>
            <person name="Jeong K.Y."/>
            <person name="Chew F.T."/>
            <person name="Hui J."/>
            <person name="Leung T.F."/>
            <person name="Tungtrongchitr A."/>
            <person name="Zhong N."/>
            <person name="Liu Z."/>
            <person name="Tsui S."/>
        </authorList>
    </citation>
    <scope>NUCLEOTIDE SEQUENCE</scope>
    <source>
        <strain evidence="4">Derf</strain>
        <tissue evidence="4">Whole organism</tissue>
    </source>
</reference>
<feature type="compositionally biased region" description="Basic and acidic residues" evidence="2">
    <location>
        <begin position="345"/>
        <end position="357"/>
    </location>
</feature>
<comment type="similarity">
    <text evidence="1">Belongs to the NDRG family.</text>
</comment>
<reference evidence="4" key="1">
    <citation type="submission" date="2013-05" db="EMBL/GenBank/DDBJ databases">
        <authorList>
            <person name="Yim A.K.Y."/>
            <person name="Chan T.F."/>
            <person name="Ji K.M."/>
            <person name="Liu X.Y."/>
            <person name="Zhou J.W."/>
            <person name="Li R.Q."/>
            <person name="Yang K.Y."/>
            <person name="Li J."/>
            <person name="Li M."/>
            <person name="Law P.T.W."/>
            <person name="Wu Y.L."/>
            <person name="Cai Z.L."/>
            <person name="Qin H."/>
            <person name="Bao Y."/>
            <person name="Leung R.K.K."/>
            <person name="Ng P.K.S."/>
            <person name="Zou J."/>
            <person name="Zhong X.J."/>
            <person name="Ran P.X."/>
            <person name="Zhong N.S."/>
            <person name="Liu Z.G."/>
            <person name="Tsui S.K.W."/>
        </authorList>
    </citation>
    <scope>NUCLEOTIDE SEQUENCE</scope>
    <source>
        <strain evidence="4">Derf</strain>
        <tissue evidence="4">Whole organism</tissue>
    </source>
</reference>
<dbReference type="InterPro" id="IPR004142">
    <property type="entry name" value="NDRG"/>
</dbReference>
<comment type="caution">
    <text evidence="4">The sequence shown here is derived from an EMBL/GenBank/DDBJ whole genome shotgun (WGS) entry which is preliminary data.</text>
</comment>
<dbReference type="PANTHER" id="PTHR11034">
    <property type="entry name" value="N-MYC DOWNSTREAM REGULATED"/>
    <property type="match status" value="1"/>
</dbReference>
<dbReference type="EMBL" id="SDOV01000007">
    <property type="protein sequence ID" value="KAH7639210.1"/>
    <property type="molecule type" value="Genomic_DNA"/>
</dbReference>
<organism evidence="4 5">
    <name type="scientific">Dermatophagoides farinae</name>
    <name type="common">American house dust mite</name>
    <dbReference type="NCBI Taxonomy" id="6954"/>
    <lineage>
        <taxon>Eukaryota</taxon>
        <taxon>Metazoa</taxon>
        <taxon>Ecdysozoa</taxon>
        <taxon>Arthropoda</taxon>
        <taxon>Chelicerata</taxon>
        <taxon>Arachnida</taxon>
        <taxon>Acari</taxon>
        <taxon>Acariformes</taxon>
        <taxon>Sarcoptiformes</taxon>
        <taxon>Astigmata</taxon>
        <taxon>Psoroptidia</taxon>
        <taxon>Analgoidea</taxon>
        <taxon>Pyroglyphidae</taxon>
        <taxon>Dermatophagoidinae</taxon>
        <taxon>Dermatophagoides</taxon>
    </lineage>
</organism>
<evidence type="ECO:0000256" key="1">
    <source>
        <dbReference type="ARBA" id="ARBA00005598"/>
    </source>
</evidence>
<feature type="region of interest" description="Disordered" evidence="2">
    <location>
        <begin position="321"/>
        <end position="405"/>
    </location>
</feature>
<feature type="compositionally biased region" description="Polar residues" evidence="2">
    <location>
        <begin position="379"/>
        <end position="397"/>
    </location>
</feature>
<feature type="compositionally biased region" description="Acidic residues" evidence="2">
    <location>
        <begin position="329"/>
        <end position="338"/>
    </location>
</feature>
<evidence type="ECO:0000313" key="5">
    <source>
        <dbReference type="Proteomes" id="UP000790347"/>
    </source>
</evidence>
<keyword evidence="5" id="KW-1185">Reference proteome</keyword>
<protein>
    <submittedName>
        <fullName evidence="4">Uncharacterized protein</fullName>
    </submittedName>
</protein>
<feature type="compositionally biased region" description="Polar residues" evidence="2">
    <location>
        <begin position="358"/>
        <end position="368"/>
    </location>
</feature>
<dbReference type="InterPro" id="IPR029058">
    <property type="entry name" value="AB_hydrolase_fold"/>
</dbReference>
<dbReference type="Gene3D" id="3.40.50.1820">
    <property type="entry name" value="alpha/beta hydrolase"/>
    <property type="match status" value="1"/>
</dbReference>
<dbReference type="EMBL" id="ASGP02000002">
    <property type="protein sequence ID" value="KAH9522246.1"/>
    <property type="molecule type" value="Genomic_DNA"/>
</dbReference>